<evidence type="ECO:0000313" key="2">
    <source>
        <dbReference type="EMBL" id="CTQ72637.1"/>
    </source>
</evidence>
<evidence type="ECO:0000256" key="1">
    <source>
        <dbReference type="SAM" id="MobiDB-lite"/>
    </source>
</evidence>
<gene>
    <name evidence="2" type="ORF">LA5096_03311</name>
</gene>
<name>A0A0M6ZN83_9HYPH</name>
<dbReference type="EMBL" id="CXWC01000011">
    <property type="protein sequence ID" value="CTQ72637.1"/>
    <property type="molecule type" value="Genomic_DNA"/>
</dbReference>
<dbReference type="STRING" id="311410.LA5095_00170"/>
<reference evidence="3" key="1">
    <citation type="submission" date="2015-07" db="EMBL/GenBank/DDBJ databases">
        <authorList>
            <person name="Rodrigo-Torres Lidia"/>
            <person name="Arahal R.David."/>
        </authorList>
    </citation>
    <scope>NUCLEOTIDE SEQUENCE [LARGE SCALE GENOMIC DNA]</scope>
    <source>
        <strain evidence="3">CECT 5096</strain>
    </source>
</reference>
<keyword evidence="3" id="KW-1185">Reference proteome</keyword>
<proteinExistence type="predicted"/>
<evidence type="ECO:0000313" key="3">
    <source>
        <dbReference type="Proteomes" id="UP000049983"/>
    </source>
</evidence>
<accession>A0A0M6ZN83</accession>
<organism evidence="2 3">
    <name type="scientific">Roseibium album</name>
    <dbReference type="NCBI Taxonomy" id="311410"/>
    <lineage>
        <taxon>Bacteria</taxon>
        <taxon>Pseudomonadati</taxon>
        <taxon>Pseudomonadota</taxon>
        <taxon>Alphaproteobacteria</taxon>
        <taxon>Hyphomicrobiales</taxon>
        <taxon>Stappiaceae</taxon>
        <taxon>Roseibium</taxon>
    </lineage>
</organism>
<dbReference type="RefSeq" id="WP_055111129.1">
    <property type="nucleotide sequence ID" value="NZ_CANKXR010000001.1"/>
</dbReference>
<protein>
    <submittedName>
        <fullName evidence="2">Uncharacterized protein</fullName>
    </submittedName>
</protein>
<feature type="region of interest" description="Disordered" evidence="1">
    <location>
        <begin position="89"/>
        <end position="112"/>
    </location>
</feature>
<sequence length="112" mass="12252">MQHTRSIDLEDCPVPEDLLKRLLDATLNAISDVGSQLTEPQRAALAVYCYRRSHLRQLGLSLAALCNRAALMMEAGHAGELIHMQAQANTNSDVDADRRPRGGKAPVSLYVV</sequence>
<dbReference type="Proteomes" id="UP000049983">
    <property type="component" value="Unassembled WGS sequence"/>
</dbReference>
<dbReference type="AlphaFoldDB" id="A0A0M6ZN83"/>
<dbReference type="GeneID" id="97670659"/>